<dbReference type="PROSITE" id="PS51257">
    <property type="entry name" value="PROKAR_LIPOPROTEIN"/>
    <property type="match status" value="1"/>
</dbReference>
<keyword evidence="1" id="KW-0732">Signal</keyword>
<gene>
    <name evidence="2" type="ORF">G3567_12655</name>
</gene>
<proteinExistence type="predicted"/>
<organism evidence="2 3">
    <name type="scientific">Psychroflexus aurantiacus</name>
    <dbReference type="NCBI Taxonomy" id="2709310"/>
    <lineage>
        <taxon>Bacteria</taxon>
        <taxon>Pseudomonadati</taxon>
        <taxon>Bacteroidota</taxon>
        <taxon>Flavobacteriia</taxon>
        <taxon>Flavobacteriales</taxon>
        <taxon>Flavobacteriaceae</taxon>
        <taxon>Psychroflexus</taxon>
    </lineage>
</organism>
<accession>A0A6B3R7C2</accession>
<dbReference type="EMBL" id="JAAIKD010000008">
    <property type="protein sequence ID" value="NEV94987.1"/>
    <property type="molecule type" value="Genomic_DNA"/>
</dbReference>
<dbReference type="Proteomes" id="UP000478505">
    <property type="component" value="Unassembled WGS sequence"/>
</dbReference>
<dbReference type="RefSeq" id="WP_164005681.1">
    <property type="nucleotide sequence ID" value="NZ_JAAIKD010000008.1"/>
</dbReference>
<evidence type="ECO:0000256" key="1">
    <source>
        <dbReference type="SAM" id="SignalP"/>
    </source>
</evidence>
<name>A0A6B3R7C2_9FLAO</name>
<sequence>MKVSIYIIAVLLLGSCSSARVTDSWVSEAHKEYKPKKVLLIGLTDNISGRRLFEEQLKKEFTNRGVEAVESYAVFKPTFTNSKQTEEEIENEIKRLSNEGFDTVLISAVKGVDEKVNYSGDNFRVYYNWRQFGPYYYRYQNIYHLEGYYSKYKVYHIEASMFNLKENNDKSLVWIASYDIVDPSEVNTTVTNYVKAIIKSLEEHQLIDGD</sequence>
<protein>
    <recommendedName>
        <fullName evidence="4">DUF4136 domain-containing protein</fullName>
    </recommendedName>
</protein>
<evidence type="ECO:0000313" key="2">
    <source>
        <dbReference type="EMBL" id="NEV94987.1"/>
    </source>
</evidence>
<dbReference type="AlphaFoldDB" id="A0A6B3R7C2"/>
<feature type="signal peptide" evidence="1">
    <location>
        <begin position="1"/>
        <end position="21"/>
    </location>
</feature>
<reference evidence="2 3" key="1">
    <citation type="submission" date="2020-02" db="EMBL/GenBank/DDBJ databases">
        <title>Flavobacteriaceae Psychroflexus bacterium YR1-1, complete genome.</title>
        <authorList>
            <person name="Li Y."/>
            <person name="Wu S."/>
        </authorList>
    </citation>
    <scope>NUCLEOTIDE SEQUENCE [LARGE SCALE GENOMIC DNA]</scope>
    <source>
        <strain evidence="2 3">YR1-1</strain>
    </source>
</reference>
<comment type="caution">
    <text evidence="2">The sequence shown here is derived from an EMBL/GenBank/DDBJ whole genome shotgun (WGS) entry which is preliminary data.</text>
</comment>
<keyword evidence="3" id="KW-1185">Reference proteome</keyword>
<feature type="chain" id="PRO_5025481466" description="DUF4136 domain-containing protein" evidence="1">
    <location>
        <begin position="22"/>
        <end position="210"/>
    </location>
</feature>
<evidence type="ECO:0008006" key="4">
    <source>
        <dbReference type="Google" id="ProtNLM"/>
    </source>
</evidence>
<evidence type="ECO:0000313" key="3">
    <source>
        <dbReference type="Proteomes" id="UP000478505"/>
    </source>
</evidence>